<evidence type="ECO:0000313" key="1">
    <source>
        <dbReference type="EnsemblMetazoa" id="ENSAATROPP013556"/>
    </source>
</evidence>
<evidence type="ECO:0000313" key="2">
    <source>
        <dbReference type="Proteomes" id="UP000075880"/>
    </source>
</evidence>
<proteinExistence type="predicted"/>
<keyword evidence="2" id="KW-1185">Reference proteome</keyword>
<reference evidence="1" key="1">
    <citation type="submission" date="2024-04" db="UniProtKB">
        <authorList>
            <consortium name="EnsemblMetazoa"/>
        </authorList>
    </citation>
    <scope>IDENTIFICATION</scope>
    <source>
        <strain evidence="1">EBRO</strain>
    </source>
</reference>
<accession>A0AAG5DQX1</accession>
<name>A0AAG5DQX1_ANOAO</name>
<dbReference type="AlphaFoldDB" id="A0AAG5DQX1"/>
<protein>
    <submittedName>
        <fullName evidence="1">Uncharacterized protein</fullName>
    </submittedName>
</protein>
<sequence>MSQSLKNMVEFVFTIDENTEKVHNLRLIDSNLRMIFSLIRKASAHLTDTVHSTFSFSEQGWNGNMR</sequence>
<dbReference type="Proteomes" id="UP000075880">
    <property type="component" value="Unassembled WGS sequence"/>
</dbReference>
<dbReference type="EnsemblMetazoa" id="ENSAATROPT015021">
    <property type="protein sequence ID" value="ENSAATROPP013556"/>
    <property type="gene ID" value="ENSAATROPG012214"/>
</dbReference>
<organism evidence="1 2">
    <name type="scientific">Anopheles atroparvus</name>
    <name type="common">European mosquito</name>
    <dbReference type="NCBI Taxonomy" id="41427"/>
    <lineage>
        <taxon>Eukaryota</taxon>
        <taxon>Metazoa</taxon>
        <taxon>Ecdysozoa</taxon>
        <taxon>Arthropoda</taxon>
        <taxon>Hexapoda</taxon>
        <taxon>Insecta</taxon>
        <taxon>Pterygota</taxon>
        <taxon>Neoptera</taxon>
        <taxon>Endopterygota</taxon>
        <taxon>Diptera</taxon>
        <taxon>Nematocera</taxon>
        <taxon>Culicoidea</taxon>
        <taxon>Culicidae</taxon>
        <taxon>Anophelinae</taxon>
        <taxon>Anopheles</taxon>
    </lineage>
</organism>